<dbReference type="Proteomes" id="UP001566132">
    <property type="component" value="Unassembled WGS sequence"/>
</dbReference>
<feature type="transmembrane region" description="Helical" evidence="6">
    <location>
        <begin position="7"/>
        <end position="28"/>
    </location>
</feature>
<comment type="subcellular location">
    <subcellularLocation>
        <location evidence="1">Endomembrane system</location>
        <topology evidence="1">Multi-pass membrane protein</topology>
    </subcellularLocation>
</comment>
<accession>A0ABD1EMG2</accession>
<comment type="caution">
    <text evidence="8">The sequence shown here is derived from an EMBL/GenBank/DDBJ whole genome shotgun (WGS) entry which is preliminary data.</text>
</comment>
<feature type="transmembrane region" description="Helical" evidence="6">
    <location>
        <begin position="92"/>
        <end position="114"/>
    </location>
</feature>
<dbReference type="InterPro" id="IPR050911">
    <property type="entry name" value="DRAM/TMEM150_Autophagy_Mod"/>
</dbReference>
<keyword evidence="3 6" id="KW-0812">Transmembrane</keyword>
<gene>
    <name evidence="8" type="ORF">ABEB36_008607</name>
</gene>
<evidence type="ECO:0000256" key="2">
    <source>
        <dbReference type="ARBA" id="ARBA00006565"/>
    </source>
</evidence>
<name>A0ABD1EMG2_HYPHA</name>
<evidence type="ECO:0000313" key="8">
    <source>
        <dbReference type="EMBL" id="KAL1497689.1"/>
    </source>
</evidence>
<feature type="domain" description="CWH43-like N-terminal" evidence="7">
    <location>
        <begin position="5"/>
        <end position="231"/>
    </location>
</feature>
<evidence type="ECO:0000256" key="1">
    <source>
        <dbReference type="ARBA" id="ARBA00004127"/>
    </source>
</evidence>
<feature type="transmembrane region" description="Helical" evidence="6">
    <location>
        <begin position="160"/>
        <end position="183"/>
    </location>
</feature>
<evidence type="ECO:0000256" key="6">
    <source>
        <dbReference type="SAM" id="Phobius"/>
    </source>
</evidence>
<evidence type="ECO:0000259" key="7">
    <source>
        <dbReference type="Pfam" id="PF10277"/>
    </source>
</evidence>
<dbReference type="PANTHER" id="PTHR21324:SF2">
    <property type="entry name" value="EG:22E5.9 PROTEIN"/>
    <property type="match status" value="1"/>
</dbReference>
<dbReference type="AlphaFoldDB" id="A0ABD1EMG2"/>
<keyword evidence="9" id="KW-1185">Reference proteome</keyword>
<sequence length="243" mass="27657">MAFRLYHLPFAITSLIIGTTVITFYLSYVQYKHVTYILPYISDTGTFPPESCIFGQALNVAALLIGVVIYIKYLQVKELVEKHPLSSINASLLNKVTLFFGLTASLGISFVANFQETNTFYFHWFGASLTFGGGAVYLTLQTILYVKISHLIGQEKTTRFRIFVAFITAFTFCICVTTAFLSYQKFTGGDITKWKIEDGGYRLHQVSTVCEWICATGMLTYISLFRDEFKNIEIDQIRIFFKD</sequence>
<protein>
    <recommendedName>
        <fullName evidence="7">CWH43-like N-terminal domain-containing protein</fullName>
    </recommendedName>
</protein>
<feature type="transmembrane region" description="Helical" evidence="6">
    <location>
        <begin position="120"/>
        <end position="140"/>
    </location>
</feature>
<keyword evidence="4 6" id="KW-1133">Transmembrane helix</keyword>
<evidence type="ECO:0000256" key="4">
    <source>
        <dbReference type="ARBA" id="ARBA00022989"/>
    </source>
</evidence>
<dbReference type="Pfam" id="PF10277">
    <property type="entry name" value="Frag1"/>
    <property type="match status" value="1"/>
</dbReference>
<evidence type="ECO:0000256" key="3">
    <source>
        <dbReference type="ARBA" id="ARBA00022692"/>
    </source>
</evidence>
<keyword evidence="5 6" id="KW-0472">Membrane</keyword>
<dbReference type="PANTHER" id="PTHR21324">
    <property type="entry name" value="FASTING-INDUCIBLE INTEGRAL MEMBRANE PROTEIN TM6P1-RELATED"/>
    <property type="match status" value="1"/>
</dbReference>
<dbReference type="EMBL" id="JBDJPC010000006">
    <property type="protein sequence ID" value="KAL1497689.1"/>
    <property type="molecule type" value="Genomic_DNA"/>
</dbReference>
<feature type="transmembrane region" description="Helical" evidence="6">
    <location>
        <begin position="203"/>
        <end position="224"/>
    </location>
</feature>
<reference evidence="8 9" key="1">
    <citation type="submission" date="2024-05" db="EMBL/GenBank/DDBJ databases">
        <title>Genetic variation in Jamaican populations of the coffee berry borer (Hypothenemus hampei).</title>
        <authorList>
            <person name="Errbii M."/>
            <person name="Myrie A."/>
        </authorList>
    </citation>
    <scope>NUCLEOTIDE SEQUENCE [LARGE SCALE GENOMIC DNA]</scope>
    <source>
        <strain evidence="8">JA-Hopewell-2020-01-JO</strain>
        <tissue evidence="8">Whole body</tissue>
    </source>
</reference>
<comment type="similarity">
    <text evidence="2">Belongs to the DRAM/TMEM150 family.</text>
</comment>
<dbReference type="GO" id="GO:0012505">
    <property type="term" value="C:endomembrane system"/>
    <property type="evidence" value="ECO:0007669"/>
    <property type="project" value="UniProtKB-SubCell"/>
</dbReference>
<feature type="transmembrane region" description="Helical" evidence="6">
    <location>
        <begin position="53"/>
        <end position="71"/>
    </location>
</feature>
<proteinExistence type="inferred from homology"/>
<evidence type="ECO:0000313" key="9">
    <source>
        <dbReference type="Proteomes" id="UP001566132"/>
    </source>
</evidence>
<evidence type="ECO:0000256" key="5">
    <source>
        <dbReference type="ARBA" id="ARBA00023136"/>
    </source>
</evidence>
<organism evidence="8 9">
    <name type="scientific">Hypothenemus hampei</name>
    <name type="common">Coffee berry borer</name>
    <dbReference type="NCBI Taxonomy" id="57062"/>
    <lineage>
        <taxon>Eukaryota</taxon>
        <taxon>Metazoa</taxon>
        <taxon>Ecdysozoa</taxon>
        <taxon>Arthropoda</taxon>
        <taxon>Hexapoda</taxon>
        <taxon>Insecta</taxon>
        <taxon>Pterygota</taxon>
        <taxon>Neoptera</taxon>
        <taxon>Endopterygota</taxon>
        <taxon>Coleoptera</taxon>
        <taxon>Polyphaga</taxon>
        <taxon>Cucujiformia</taxon>
        <taxon>Curculionidae</taxon>
        <taxon>Scolytinae</taxon>
        <taxon>Hypothenemus</taxon>
    </lineage>
</organism>
<dbReference type="InterPro" id="IPR019402">
    <property type="entry name" value="CWH43_N"/>
</dbReference>